<sequence length="364" mass="37020">MSAAISIAANTGCLIDTSASFTAGPRGRGPLALGAGDGLGLLGLLGGLGGGGGDLGGRRGQLDLDVHAGAQQVVGVVDVGDDLDRARLRVDGRLDAHDGGAAGQLERAEVGGDRLTLADGLERGLGDPRAQLDDRLVLHDHHDGRRHHRHRLADVLELLGDDAVDRGGDGRVAAVAPGHRQGDLGLGDAVARRGEGVLGPLEHGGGDAAALGQLALALELALGVVAADGRGLQGGLGLGDAEAAGAGVEAEQQLALLDPLALLHHHVDQSAAHARAEVGAVLRQSSGDVAAGGAGDGRTGGDALLGPRRRTRDPGRVSPVGRPRGRQPDLRLVAAVTREWKEQRRPEQQAREVHGCHGAGRLNW</sequence>
<proteinExistence type="predicted"/>
<dbReference type="AlphaFoldDB" id="A0A9X3EW46"/>
<evidence type="ECO:0000256" key="1">
    <source>
        <dbReference type="SAM" id="MobiDB-lite"/>
    </source>
</evidence>
<organism evidence="2 3">
    <name type="scientific">Nannocystis pusilla</name>
    <dbReference type="NCBI Taxonomy" id="889268"/>
    <lineage>
        <taxon>Bacteria</taxon>
        <taxon>Pseudomonadati</taxon>
        <taxon>Myxococcota</taxon>
        <taxon>Polyangia</taxon>
        <taxon>Nannocystales</taxon>
        <taxon>Nannocystaceae</taxon>
        <taxon>Nannocystis</taxon>
    </lineage>
</organism>
<comment type="caution">
    <text evidence="2">The sequence shown here is derived from an EMBL/GenBank/DDBJ whole genome shotgun (WGS) entry which is preliminary data.</text>
</comment>
<evidence type="ECO:0000313" key="3">
    <source>
        <dbReference type="Proteomes" id="UP001150924"/>
    </source>
</evidence>
<keyword evidence="3" id="KW-1185">Reference proteome</keyword>
<evidence type="ECO:0000313" key="2">
    <source>
        <dbReference type="EMBL" id="MCY1010425.1"/>
    </source>
</evidence>
<dbReference type="EMBL" id="JAPNKE010000002">
    <property type="protein sequence ID" value="MCY1010425.1"/>
    <property type="molecule type" value="Genomic_DNA"/>
</dbReference>
<feature type="compositionally biased region" description="Gly residues" evidence="1">
    <location>
        <begin position="290"/>
        <end position="300"/>
    </location>
</feature>
<gene>
    <name evidence="2" type="ORF">OV079_33635</name>
</gene>
<feature type="region of interest" description="Disordered" evidence="1">
    <location>
        <begin position="340"/>
        <end position="364"/>
    </location>
</feature>
<dbReference type="Proteomes" id="UP001150924">
    <property type="component" value="Unassembled WGS sequence"/>
</dbReference>
<feature type="region of interest" description="Disordered" evidence="1">
    <location>
        <begin position="288"/>
        <end position="328"/>
    </location>
</feature>
<protein>
    <submittedName>
        <fullName evidence="2">Uncharacterized protein</fullName>
    </submittedName>
</protein>
<name>A0A9X3EW46_9BACT</name>
<feature type="compositionally biased region" description="Basic and acidic residues" evidence="1">
    <location>
        <begin position="340"/>
        <end position="355"/>
    </location>
</feature>
<reference evidence="2" key="1">
    <citation type="submission" date="2022-11" db="EMBL/GenBank/DDBJ databases">
        <title>Minimal conservation of predation-associated metabolite biosynthetic gene clusters underscores biosynthetic potential of Myxococcota including descriptions for ten novel species: Archangium lansinium sp. nov., Myxococcus landrumus sp. nov., Nannocystis bai.</title>
        <authorList>
            <person name="Ahearne A."/>
            <person name="Stevens C."/>
            <person name="Phillips K."/>
        </authorList>
    </citation>
    <scope>NUCLEOTIDE SEQUENCE</scope>
    <source>
        <strain evidence="2">Na p29</strain>
    </source>
</reference>
<accession>A0A9X3EW46</accession>